<dbReference type="AlphaFoldDB" id="C5LM47"/>
<evidence type="ECO:0000313" key="2">
    <source>
        <dbReference type="Proteomes" id="UP000007800"/>
    </source>
</evidence>
<organism evidence="2">
    <name type="scientific">Perkinsus marinus (strain ATCC 50983 / TXsc)</name>
    <dbReference type="NCBI Taxonomy" id="423536"/>
    <lineage>
        <taxon>Eukaryota</taxon>
        <taxon>Sar</taxon>
        <taxon>Alveolata</taxon>
        <taxon>Perkinsozoa</taxon>
        <taxon>Perkinsea</taxon>
        <taxon>Perkinsida</taxon>
        <taxon>Perkinsidae</taxon>
        <taxon>Perkinsus</taxon>
    </lineage>
</organism>
<sequence>MDINPLQNVVEKDEDISFENSEDVTRGVALDLSALDMSSLPRLGGKSSPKICRCGRFEGFPPRCPTDSMYIFPITSVDVSTQDHQLTANSAVEFVEDAFEDCDITVKQDKFKLALNVYDTWGQKASVCVRMFYLSDSQMRFSFRCDSGSRDVFLDVYARCRAHLMGDATPSTQAELLDKIPSLDMTDVHLPPPTVEELGFEVDMVEDYNESIKCEALSVLCGCGDVGLQAVLRRTGVMSQLLLDESTCVAIAACRLLSNCEKPNDVTVELMMTEEVVAALLEGLLAAEPMSAKANKLAATLVKVLRMSNDLVSQCDIHSLADAANMFVADVRVAQSLDQSLAMCT</sequence>
<accession>C5LM47</accession>
<name>C5LM47_PERM5</name>
<proteinExistence type="predicted"/>
<reference evidence="1 2" key="1">
    <citation type="submission" date="2008-07" db="EMBL/GenBank/DDBJ databases">
        <authorList>
            <person name="El-Sayed N."/>
            <person name="Caler E."/>
            <person name="Inman J."/>
            <person name="Amedeo P."/>
            <person name="Hass B."/>
            <person name="Wortman J."/>
        </authorList>
    </citation>
    <scope>NUCLEOTIDE SEQUENCE [LARGE SCALE GENOMIC DNA]</scope>
    <source>
        <strain evidence="2">ATCC 50983 / TXsc</strain>
    </source>
</reference>
<dbReference type="RefSeq" id="XP_002769460.1">
    <property type="nucleotide sequence ID" value="XM_002769414.1"/>
</dbReference>
<keyword evidence="2" id="KW-1185">Reference proteome</keyword>
<dbReference type="EMBL" id="GG683392">
    <property type="protein sequence ID" value="EER02178.1"/>
    <property type="molecule type" value="Genomic_DNA"/>
</dbReference>
<gene>
    <name evidence="1" type="ORF">Pmar_PMAR008959</name>
</gene>
<dbReference type="InParanoid" id="C5LM47"/>
<dbReference type="GeneID" id="9055082"/>
<protein>
    <submittedName>
        <fullName evidence="1">Uncharacterized protein</fullName>
    </submittedName>
</protein>
<dbReference type="Proteomes" id="UP000007800">
    <property type="component" value="Unassembled WGS sequence"/>
</dbReference>
<evidence type="ECO:0000313" key="1">
    <source>
        <dbReference type="EMBL" id="EER02178.1"/>
    </source>
</evidence>